<gene>
    <name evidence="1" type="primary">67</name>
    <name evidence="1" type="ORF">DOBBYSSOCK_SEA_67</name>
</gene>
<dbReference type="GeneID" id="77930236"/>
<evidence type="ECO:0000313" key="1">
    <source>
        <dbReference type="EMBL" id="QFP96188.1"/>
    </source>
</evidence>
<name>A0A5P8DB08_9CAUD</name>
<keyword evidence="2" id="KW-1185">Reference proteome</keyword>
<organism evidence="1 2">
    <name type="scientific">Gordonia phage DobbysSock</name>
    <dbReference type="NCBI Taxonomy" id="2652880"/>
    <lineage>
        <taxon>Viruses</taxon>
        <taxon>Duplodnaviria</taxon>
        <taxon>Heunggongvirae</taxon>
        <taxon>Uroviricota</taxon>
        <taxon>Caudoviricetes</taxon>
        <taxon>Beenievirus</taxon>
        <taxon>Beenievirus dobbyssock</taxon>
    </lineage>
</organism>
<protein>
    <submittedName>
        <fullName evidence="1">Uncharacterized protein</fullName>
    </submittedName>
</protein>
<evidence type="ECO:0000313" key="2">
    <source>
        <dbReference type="Proteomes" id="UP000326635"/>
    </source>
</evidence>
<reference evidence="1 2" key="1">
    <citation type="submission" date="2019-09" db="EMBL/GenBank/DDBJ databases">
        <authorList>
            <person name="Emmett G."/>
            <person name="DeLuca S.W."/>
            <person name="Gurney S.M.R."/>
            <person name="Garlena R.A."/>
            <person name="Russell D.A."/>
            <person name="Pope W.H."/>
            <person name="Jacobs-Sera D."/>
            <person name="Hatfull G.F."/>
        </authorList>
    </citation>
    <scope>NUCLEOTIDE SEQUENCE [LARGE SCALE GENOMIC DNA]</scope>
</reference>
<dbReference type="KEGG" id="vg:77930236"/>
<proteinExistence type="predicted"/>
<dbReference type="RefSeq" id="YP_010654389.1">
    <property type="nucleotide sequence ID" value="NC_070810.1"/>
</dbReference>
<sequence>MTNPATIVHSPTETMRDYERYRDTRSRDRSGTNHAGQTTADCTVCGATFDVGAARAAHPTFRPICTPECLTALNHHRFVRRDLTGPPARAVTTRWCACGWFTSATDPIAQQRLAAHRQRVTRSAA</sequence>
<accession>A0A5P8DB08</accession>
<dbReference type="Proteomes" id="UP000326635">
    <property type="component" value="Segment"/>
</dbReference>
<dbReference type="EMBL" id="MN428048">
    <property type="protein sequence ID" value="QFP96188.1"/>
    <property type="molecule type" value="Genomic_DNA"/>
</dbReference>